<dbReference type="Proteomes" id="UP000015106">
    <property type="component" value="Chromosome 1"/>
</dbReference>
<dbReference type="PANTHER" id="PTHR33116">
    <property type="entry name" value="REVERSE TRANSCRIPTASE ZINC-BINDING DOMAIN-CONTAINING PROTEIN-RELATED-RELATED"/>
    <property type="match status" value="1"/>
</dbReference>
<dbReference type="EnsemblPlants" id="TuG1812G0100001387.01.T01">
    <property type="protein sequence ID" value="TuG1812G0100001387.01.T01.cds434737"/>
    <property type="gene ID" value="TuG1812G0100001387.01"/>
</dbReference>
<reference evidence="3" key="1">
    <citation type="journal article" date="2013" name="Nature">
        <title>Draft genome of the wheat A-genome progenitor Triticum urartu.</title>
        <authorList>
            <person name="Ling H.Q."/>
            <person name="Zhao S."/>
            <person name="Liu D."/>
            <person name="Wang J."/>
            <person name="Sun H."/>
            <person name="Zhang C."/>
            <person name="Fan H."/>
            <person name="Li D."/>
            <person name="Dong L."/>
            <person name="Tao Y."/>
            <person name="Gao C."/>
            <person name="Wu H."/>
            <person name="Li Y."/>
            <person name="Cui Y."/>
            <person name="Guo X."/>
            <person name="Zheng S."/>
            <person name="Wang B."/>
            <person name="Yu K."/>
            <person name="Liang Q."/>
            <person name="Yang W."/>
            <person name="Lou X."/>
            <person name="Chen J."/>
            <person name="Feng M."/>
            <person name="Jian J."/>
            <person name="Zhang X."/>
            <person name="Luo G."/>
            <person name="Jiang Y."/>
            <person name="Liu J."/>
            <person name="Wang Z."/>
            <person name="Sha Y."/>
            <person name="Zhang B."/>
            <person name="Wu H."/>
            <person name="Tang D."/>
            <person name="Shen Q."/>
            <person name="Xue P."/>
            <person name="Zou S."/>
            <person name="Wang X."/>
            <person name="Liu X."/>
            <person name="Wang F."/>
            <person name="Yang Y."/>
            <person name="An X."/>
            <person name="Dong Z."/>
            <person name="Zhang K."/>
            <person name="Zhang X."/>
            <person name="Luo M.C."/>
            <person name="Dvorak J."/>
            <person name="Tong Y."/>
            <person name="Wang J."/>
            <person name="Yang H."/>
            <person name="Li Z."/>
            <person name="Wang D."/>
            <person name="Zhang A."/>
            <person name="Wang J."/>
        </authorList>
    </citation>
    <scope>NUCLEOTIDE SEQUENCE</scope>
    <source>
        <strain evidence="3">cv. G1812</strain>
    </source>
</reference>
<dbReference type="PANTHER" id="PTHR33116:SF87">
    <property type="entry name" value="OS01G0158850 PROTEIN"/>
    <property type="match status" value="1"/>
</dbReference>
<sequence length="153" mass="17042">MHLVSSGHTAVTINGEMRKFFRNKRGLRQGDPSSPLIFNFVTDALSAMLAKARAAGHIKGLVPHLIPGWVTHLQYANDTMPLFEPDDHSIASIKLLLLAFKILSRLKINFLKREVITIGMGDQDSARVANLLNCKLGGFPIKYLSLPIFHRKL</sequence>
<dbReference type="Pfam" id="PF00078">
    <property type="entry name" value="RVT_1"/>
    <property type="match status" value="1"/>
</dbReference>
<feature type="domain" description="Reverse transcriptase" evidence="1">
    <location>
        <begin position="12"/>
        <end position="122"/>
    </location>
</feature>
<accession>A0A8R7JY44</accession>
<protein>
    <recommendedName>
        <fullName evidence="1">Reverse transcriptase domain-containing protein</fullName>
    </recommendedName>
</protein>
<evidence type="ECO:0000313" key="2">
    <source>
        <dbReference type="EnsemblPlants" id="TuG1812G0100001387.01.T01.cds434737"/>
    </source>
</evidence>
<evidence type="ECO:0000313" key="3">
    <source>
        <dbReference type="Proteomes" id="UP000015106"/>
    </source>
</evidence>
<proteinExistence type="predicted"/>
<reference evidence="2" key="2">
    <citation type="submission" date="2018-03" db="EMBL/GenBank/DDBJ databases">
        <title>The Triticum urartu genome reveals the dynamic nature of wheat genome evolution.</title>
        <authorList>
            <person name="Ling H."/>
            <person name="Ma B."/>
            <person name="Shi X."/>
            <person name="Liu H."/>
            <person name="Dong L."/>
            <person name="Sun H."/>
            <person name="Cao Y."/>
            <person name="Gao Q."/>
            <person name="Zheng S."/>
            <person name="Li Y."/>
            <person name="Yu Y."/>
            <person name="Du H."/>
            <person name="Qi M."/>
            <person name="Li Y."/>
            <person name="Yu H."/>
            <person name="Cui Y."/>
            <person name="Wang N."/>
            <person name="Chen C."/>
            <person name="Wu H."/>
            <person name="Zhao Y."/>
            <person name="Zhang J."/>
            <person name="Li Y."/>
            <person name="Zhou W."/>
            <person name="Zhang B."/>
            <person name="Hu W."/>
            <person name="Eijk M."/>
            <person name="Tang J."/>
            <person name="Witsenboer H."/>
            <person name="Zhao S."/>
            <person name="Li Z."/>
            <person name="Zhang A."/>
            <person name="Wang D."/>
            <person name="Liang C."/>
        </authorList>
    </citation>
    <scope>NUCLEOTIDE SEQUENCE [LARGE SCALE GENOMIC DNA]</scope>
    <source>
        <strain evidence="2">cv. G1812</strain>
    </source>
</reference>
<organism evidence="2 3">
    <name type="scientific">Triticum urartu</name>
    <name type="common">Red wild einkorn</name>
    <name type="synonym">Crithodium urartu</name>
    <dbReference type="NCBI Taxonomy" id="4572"/>
    <lineage>
        <taxon>Eukaryota</taxon>
        <taxon>Viridiplantae</taxon>
        <taxon>Streptophyta</taxon>
        <taxon>Embryophyta</taxon>
        <taxon>Tracheophyta</taxon>
        <taxon>Spermatophyta</taxon>
        <taxon>Magnoliopsida</taxon>
        <taxon>Liliopsida</taxon>
        <taxon>Poales</taxon>
        <taxon>Poaceae</taxon>
        <taxon>BOP clade</taxon>
        <taxon>Pooideae</taxon>
        <taxon>Triticodae</taxon>
        <taxon>Triticeae</taxon>
        <taxon>Triticinae</taxon>
        <taxon>Triticum</taxon>
    </lineage>
</organism>
<name>A0A8R7JY44_TRIUA</name>
<dbReference type="AlphaFoldDB" id="A0A8R7JY44"/>
<dbReference type="Gramene" id="TuG1812G0100001387.01.T01">
    <property type="protein sequence ID" value="TuG1812G0100001387.01.T01.cds434737"/>
    <property type="gene ID" value="TuG1812G0100001387.01"/>
</dbReference>
<reference evidence="2" key="3">
    <citation type="submission" date="2022-06" db="UniProtKB">
        <authorList>
            <consortium name="EnsemblPlants"/>
        </authorList>
    </citation>
    <scope>IDENTIFICATION</scope>
</reference>
<dbReference type="InterPro" id="IPR000477">
    <property type="entry name" value="RT_dom"/>
</dbReference>
<keyword evidence="3" id="KW-1185">Reference proteome</keyword>
<evidence type="ECO:0000259" key="1">
    <source>
        <dbReference type="Pfam" id="PF00078"/>
    </source>
</evidence>